<reference evidence="1 2" key="1">
    <citation type="submission" date="2020-08" db="EMBL/GenBank/DDBJ databases">
        <title>Genomic Encyclopedia of Type Strains, Phase IV (KMG-IV): sequencing the most valuable type-strain genomes for metagenomic binning, comparative biology and taxonomic classification.</title>
        <authorList>
            <person name="Goeker M."/>
        </authorList>
    </citation>
    <scope>NUCLEOTIDE SEQUENCE [LARGE SCALE GENOMIC DNA]</scope>
    <source>
        <strain evidence="1 2">DSM 29854</strain>
    </source>
</reference>
<comment type="caution">
    <text evidence="1">The sequence shown here is derived from an EMBL/GenBank/DDBJ whole genome shotgun (WGS) entry which is preliminary data.</text>
</comment>
<sequence length="29" mass="3195">METISFFAKDTAFGRSLNLADFGIELDGK</sequence>
<keyword evidence="2" id="KW-1185">Reference proteome</keyword>
<name>A0A839GZ00_9BACT</name>
<dbReference type="AlphaFoldDB" id="A0A839GZ00"/>
<dbReference type="Proteomes" id="UP000563094">
    <property type="component" value="Unassembled WGS sequence"/>
</dbReference>
<evidence type="ECO:0000313" key="2">
    <source>
        <dbReference type="Proteomes" id="UP000563094"/>
    </source>
</evidence>
<dbReference type="EMBL" id="JACJIQ010000027">
    <property type="protein sequence ID" value="MBA9079668.1"/>
    <property type="molecule type" value="Genomic_DNA"/>
</dbReference>
<proteinExistence type="predicted"/>
<evidence type="ECO:0000313" key="1">
    <source>
        <dbReference type="EMBL" id="MBA9079668.1"/>
    </source>
</evidence>
<organism evidence="1 2">
    <name type="scientific">Rufibacter quisquiliarum</name>
    <dbReference type="NCBI Taxonomy" id="1549639"/>
    <lineage>
        <taxon>Bacteria</taxon>
        <taxon>Pseudomonadati</taxon>
        <taxon>Bacteroidota</taxon>
        <taxon>Cytophagia</taxon>
        <taxon>Cytophagales</taxon>
        <taxon>Hymenobacteraceae</taxon>
        <taxon>Rufibacter</taxon>
    </lineage>
</organism>
<protein>
    <submittedName>
        <fullName evidence="1">Uncharacterized protein</fullName>
    </submittedName>
</protein>
<accession>A0A839GZ00</accession>
<gene>
    <name evidence="1" type="ORF">FHS90_004408</name>
</gene>